<evidence type="ECO:0000313" key="3">
    <source>
        <dbReference type="Proteomes" id="UP000193411"/>
    </source>
</evidence>
<dbReference type="AlphaFoldDB" id="A0A1Y2I329"/>
<protein>
    <submittedName>
        <fullName evidence="2">Uncharacterized protein</fullName>
    </submittedName>
</protein>
<organism evidence="2 3">
    <name type="scientific">Catenaria anguillulae PL171</name>
    <dbReference type="NCBI Taxonomy" id="765915"/>
    <lineage>
        <taxon>Eukaryota</taxon>
        <taxon>Fungi</taxon>
        <taxon>Fungi incertae sedis</taxon>
        <taxon>Blastocladiomycota</taxon>
        <taxon>Blastocladiomycetes</taxon>
        <taxon>Blastocladiales</taxon>
        <taxon>Catenariaceae</taxon>
        <taxon>Catenaria</taxon>
    </lineage>
</organism>
<evidence type="ECO:0000313" key="2">
    <source>
        <dbReference type="EMBL" id="ORZ39802.1"/>
    </source>
</evidence>
<name>A0A1Y2I329_9FUNG</name>
<feature type="compositionally biased region" description="Low complexity" evidence="1">
    <location>
        <begin position="86"/>
        <end position="104"/>
    </location>
</feature>
<sequence>MANLFGAMVEAGLTHSTNRWTWQPIPVEKYPKSFTCSECAAKLQDAGRAANAAAKAKSPSGKTFSIRSLFPNDDESLAARKRICSGGSASPSTGTGFNSTVGGSNSAGGSGSTNRSNASVGNSISNAGTSMSTCSVLIMALVVAAILRVA</sequence>
<feature type="region of interest" description="Disordered" evidence="1">
    <location>
        <begin position="86"/>
        <end position="118"/>
    </location>
</feature>
<evidence type="ECO:0000256" key="1">
    <source>
        <dbReference type="SAM" id="MobiDB-lite"/>
    </source>
</evidence>
<keyword evidence="3" id="KW-1185">Reference proteome</keyword>
<dbReference type="Proteomes" id="UP000193411">
    <property type="component" value="Unassembled WGS sequence"/>
</dbReference>
<proteinExistence type="predicted"/>
<accession>A0A1Y2I329</accession>
<reference evidence="2 3" key="1">
    <citation type="submission" date="2016-07" db="EMBL/GenBank/DDBJ databases">
        <title>Pervasive Adenine N6-methylation of Active Genes in Fungi.</title>
        <authorList>
            <consortium name="DOE Joint Genome Institute"/>
            <person name="Mondo S.J."/>
            <person name="Dannebaum R.O."/>
            <person name="Kuo R.C."/>
            <person name="Labutti K."/>
            <person name="Haridas S."/>
            <person name="Kuo A."/>
            <person name="Salamov A."/>
            <person name="Ahrendt S.R."/>
            <person name="Lipzen A."/>
            <person name="Sullivan W."/>
            <person name="Andreopoulos W.B."/>
            <person name="Clum A."/>
            <person name="Lindquist E."/>
            <person name="Daum C."/>
            <person name="Ramamoorthy G.K."/>
            <person name="Gryganskyi A."/>
            <person name="Culley D."/>
            <person name="Magnuson J.K."/>
            <person name="James T.Y."/>
            <person name="O'Malley M.A."/>
            <person name="Stajich J.E."/>
            <person name="Spatafora J.W."/>
            <person name="Visel A."/>
            <person name="Grigoriev I.V."/>
        </authorList>
    </citation>
    <scope>NUCLEOTIDE SEQUENCE [LARGE SCALE GENOMIC DNA]</scope>
    <source>
        <strain evidence="2 3">PL171</strain>
    </source>
</reference>
<gene>
    <name evidence="2" type="ORF">BCR44DRAFT_41985</name>
</gene>
<comment type="caution">
    <text evidence="2">The sequence shown here is derived from an EMBL/GenBank/DDBJ whole genome shotgun (WGS) entry which is preliminary data.</text>
</comment>
<dbReference type="EMBL" id="MCFL01000004">
    <property type="protein sequence ID" value="ORZ39802.1"/>
    <property type="molecule type" value="Genomic_DNA"/>
</dbReference>